<feature type="domain" description="EF-hand" evidence="2">
    <location>
        <begin position="85"/>
        <end position="111"/>
    </location>
</feature>
<dbReference type="PROSITE" id="PS50222">
    <property type="entry name" value="EF_HAND_2"/>
    <property type="match status" value="1"/>
</dbReference>
<dbReference type="EMBL" id="BSXT01000244">
    <property type="protein sequence ID" value="GMF22064.1"/>
    <property type="molecule type" value="Genomic_DNA"/>
</dbReference>
<evidence type="ECO:0000259" key="2">
    <source>
        <dbReference type="PROSITE" id="PS50222"/>
    </source>
</evidence>
<accession>A0A9W6WY10</accession>
<proteinExistence type="predicted"/>
<comment type="caution">
    <text evidence="3">The sequence shown here is derived from an EMBL/GenBank/DDBJ whole genome shotgun (WGS) entry which is preliminary data.</text>
</comment>
<dbReference type="InterPro" id="IPR002048">
    <property type="entry name" value="EF_hand_dom"/>
</dbReference>
<gene>
    <name evidence="3" type="ORF">Pfra01_000314100</name>
</gene>
<protein>
    <submittedName>
        <fullName evidence="3">Unnamed protein product</fullName>
    </submittedName>
</protein>
<dbReference type="GO" id="GO:0005509">
    <property type="term" value="F:calcium ion binding"/>
    <property type="evidence" value="ECO:0007669"/>
    <property type="project" value="InterPro"/>
</dbReference>
<dbReference type="Proteomes" id="UP001165121">
    <property type="component" value="Unassembled WGS sequence"/>
</dbReference>
<dbReference type="PROSITE" id="PS00018">
    <property type="entry name" value="EF_HAND_1"/>
    <property type="match status" value="1"/>
</dbReference>
<sequence>MGGVKLAVVGSLLSVAAVQSVPWWGDIGAAHGVRATPLALNQVPAQFGRRDSESDTPHDFPWRALAQADGEDDGIHPKLRTLPPFNVLDEDGDDSVGLDEWKDYVKKLKAKALSIIDPAMDPMAKQCLTDIARFHYDNLELCIEDRLQSIVEDIQRNCYIKFRYSLYAGPPPFELVSNGAPTVSAHEVELWFVKQADIARHDISTAHVSNLDEDAEQRVDQLVACIQQDMEAWVRA</sequence>
<dbReference type="OrthoDB" id="164299at2759"/>
<evidence type="ECO:0000313" key="4">
    <source>
        <dbReference type="Proteomes" id="UP001165121"/>
    </source>
</evidence>
<keyword evidence="1" id="KW-0732">Signal</keyword>
<feature type="signal peptide" evidence="1">
    <location>
        <begin position="1"/>
        <end position="20"/>
    </location>
</feature>
<evidence type="ECO:0000313" key="3">
    <source>
        <dbReference type="EMBL" id="GMF22064.1"/>
    </source>
</evidence>
<name>A0A9W6WY10_9STRA</name>
<dbReference type="InterPro" id="IPR018247">
    <property type="entry name" value="EF_Hand_1_Ca_BS"/>
</dbReference>
<reference evidence="3" key="1">
    <citation type="submission" date="2023-04" db="EMBL/GenBank/DDBJ databases">
        <title>Phytophthora fragariaefolia NBRC 109709.</title>
        <authorList>
            <person name="Ichikawa N."/>
            <person name="Sato H."/>
            <person name="Tonouchi N."/>
        </authorList>
    </citation>
    <scope>NUCLEOTIDE SEQUENCE</scope>
    <source>
        <strain evidence="3">NBRC 109709</strain>
    </source>
</reference>
<keyword evidence="4" id="KW-1185">Reference proteome</keyword>
<feature type="chain" id="PRO_5040912596" evidence="1">
    <location>
        <begin position="21"/>
        <end position="236"/>
    </location>
</feature>
<organism evidence="3 4">
    <name type="scientific">Phytophthora fragariaefolia</name>
    <dbReference type="NCBI Taxonomy" id="1490495"/>
    <lineage>
        <taxon>Eukaryota</taxon>
        <taxon>Sar</taxon>
        <taxon>Stramenopiles</taxon>
        <taxon>Oomycota</taxon>
        <taxon>Peronosporomycetes</taxon>
        <taxon>Peronosporales</taxon>
        <taxon>Peronosporaceae</taxon>
        <taxon>Phytophthora</taxon>
    </lineage>
</organism>
<dbReference type="AlphaFoldDB" id="A0A9W6WY10"/>
<evidence type="ECO:0000256" key="1">
    <source>
        <dbReference type="SAM" id="SignalP"/>
    </source>
</evidence>